<dbReference type="PANTHER" id="PTHR40279">
    <property type="entry name" value="PQQC-LIKE PROTEIN"/>
    <property type="match status" value="1"/>
</dbReference>
<keyword evidence="4" id="KW-1185">Reference proteome</keyword>
<evidence type="ECO:0000256" key="1">
    <source>
        <dbReference type="ARBA" id="ARBA00023002"/>
    </source>
</evidence>
<dbReference type="InterPro" id="IPR039068">
    <property type="entry name" value="PqqC-like"/>
</dbReference>
<dbReference type="RefSeq" id="WP_318600846.1">
    <property type="nucleotide sequence ID" value="NZ_JAWSTH010000133.1"/>
</dbReference>
<evidence type="ECO:0000313" key="3">
    <source>
        <dbReference type="EMBL" id="MDW5598322.1"/>
    </source>
</evidence>
<dbReference type="Pfam" id="PF14518">
    <property type="entry name" value="Haem_oxygenas_2"/>
    <property type="match status" value="1"/>
</dbReference>
<dbReference type="SUPFAM" id="SSF48613">
    <property type="entry name" value="Heme oxygenase-like"/>
    <property type="match status" value="1"/>
</dbReference>
<organism evidence="3 4">
    <name type="scientific">Conexibacter stalactiti</name>
    <dbReference type="NCBI Taxonomy" id="1940611"/>
    <lineage>
        <taxon>Bacteria</taxon>
        <taxon>Bacillati</taxon>
        <taxon>Actinomycetota</taxon>
        <taxon>Thermoleophilia</taxon>
        <taxon>Solirubrobacterales</taxon>
        <taxon>Conexibacteraceae</taxon>
        <taxon>Conexibacter</taxon>
    </lineage>
</organism>
<dbReference type="Gene3D" id="1.20.910.10">
    <property type="entry name" value="Heme oxygenase-like"/>
    <property type="match status" value="1"/>
</dbReference>
<reference evidence="4" key="1">
    <citation type="submission" date="2023-07" db="EMBL/GenBank/DDBJ databases">
        <title>Conexibacter stalactiti sp. nov., isolated from stalactites in a lava cave and emended description of the genus Conexibacter.</title>
        <authorList>
            <person name="Lee S.D."/>
        </authorList>
    </citation>
    <scope>NUCLEOTIDE SEQUENCE [LARGE SCALE GENOMIC DNA]</scope>
    <source>
        <strain evidence="4">KCTC 39840</strain>
    </source>
</reference>
<evidence type="ECO:0000313" key="4">
    <source>
        <dbReference type="Proteomes" id="UP001284601"/>
    </source>
</evidence>
<evidence type="ECO:0000256" key="2">
    <source>
        <dbReference type="SAM" id="MobiDB-lite"/>
    </source>
</evidence>
<dbReference type="Proteomes" id="UP001284601">
    <property type="component" value="Unassembled WGS sequence"/>
</dbReference>
<feature type="region of interest" description="Disordered" evidence="2">
    <location>
        <begin position="1"/>
        <end position="20"/>
    </location>
</feature>
<dbReference type="SMART" id="SM01236">
    <property type="entry name" value="Haem_oxygenase_2"/>
    <property type="match status" value="1"/>
</dbReference>
<dbReference type="PANTHER" id="PTHR40279:SF3">
    <property type="entry name" value="4-AMINOBENZOATE SYNTHASE"/>
    <property type="match status" value="1"/>
</dbReference>
<keyword evidence="1" id="KW-0560">Oxidoreductase</keyword>
<gene>
    <name evidence="3" type="ORF">R7226_28445</name>
</gene>
<name>A0ABU4HYB7_9ACTN</name>
<comment type="caution">
    <text evidence="3">The sequence shown here is derived from an EMBL/GenBank/DDBJ whole genome shotgun (WGS) entry which is preliminary data.</text>
</comment>
<sequence length="347" mass="37845">MATTVTRPAGPRTIELPTPRGPLSERLFTTLLLPAGTRLDAPVPEQLEASADPLVDEDLQLALYVSYELHYSELAGVDPDWEWDPGQLAFRAALERPFEAAIRQLVGSIEEVDPTQVGTALQELIAADDGPPLSRRIETRADAEQVREFLIHRSAYQLKEADPHSWAIPRLAGRPKAALVEIQTDEYGGGDAERIHAVLFAKAMRALGLDPAYGTYLERLPAITLATVNLMSLCGLHRRLRGAIVGHLAAFEMTSSLPNRRYGNALRRLGFDRDATDFFDEHVTADAVHENIAAWDLAGGLATAEPQLAGDILLGARALLAIEARWAEHLLAAWDDDASSLLPPAHA</sequence>
<accession>A0ABU4HYB7</accession>
<dbReference type="EMBL" id="JAWSTH010000133">
    <property type="protein sequence ID" value="MDW5598322.1"/>
    <property type="molecule type" value="Genomic_DNA"/>
</dbReference>
<protein>
    <submittedName>
        <fullName evidence="3">Iron-containing redox enzyme family protein</fullName>
    </submittedName>
</protein>
<dbReference type="InterPro" id="IPR016084">
    <property type="entry name" value="Haem_Oase-like_multi-hlx"/>
</dbReference>
<proteinExistence type="predicted"/>